<feature type="region of interest" description="Disordered" evidence="1">
    <location>
        <begin position="17"/>
        <end position="91"/>
    </location>
</feature>
<evidence type="ECO:0000313" key="5">
    <source>
        <dbReference type="Proteomes" id="UP000007963"/>
    </source>
</evidence>
<feature type="region of interest" description="Disordered" evidence="1">
    <location>
        <begin position="419"/>
        <end position="448"/>
    </location>
</feature>
<sequence>MANTALFYPPWTVVKNRESTTTDFDDTDFEVSDTEEESPRVSMGSLGYDSNSSISTPDPPTPDDAPKHPYTFHDDKSVQGPSGPHLFRNSISSGSVASTEIDLYFERSPVQSQFTRSTAATPNTGTQFAVSSTASQFPQSSTGSQFPQSSTGSQFPQSDTETTSTRYAFSPCTPQAYATVHPDVSQVEEAEIRKWSPSQVAHWMHIAGYDGTVIDQFLINDITGSVLLSLQIDDLKELGIQSFGKRHQIMTSIDHLRNTMMKTKRPESRSPSRRSYAMSVSPTGEVISRGFKSDGSQVTPGESVSIVGIEQVLPKPHNCSKGENCPKFRRRQRQLEKLAAEFPNAVWLPGGTIITGNPGNPATAQNMLRPTSEAEPSVVASSDVLGPAQQTPRLCEEALNEVKKVDRQESVRQFLNYQHVESPSSDSELPTEPSSKPVISISPPAQNPMPVLSPPDTRPNHMAANLRNLPKLTIPTDSDSDDPTTATAQRTITPSMVNQIYGSPTTVQQYGPFTSARYMGSDDYYRQGTPFSEMDVPVTAIPDGPVARETSQSVPPDMRYGNLMQARYQEPVMRSASTRPRAASTLRRVKEGRPLTPIEDPADLQGTPRIGFHNQGSSCSSLSSDPDVTRSGYMKKRKQTRFLRHEWQDAHFTLRGTNLAMHKDELAALRRSKALEEIDVDDYAVACSSLASSSKLTAALKKSILRNNHNISKDDAAFAFSLIPSAKEDKKMIFSHNGAKSHHFAVKTRDERIDWMRELMLAKALRKGKEGGAEVQVNGNFI</sequence>
<dbReference type="HOGENOM" id="CLU_009306_0_0_1"/>
<feature type="domain" description="PH" evidence="2">
    <location>
        <begin position="627"/>
        <end position="764"/>
    </location>
</feature>
<feature type="domain" description="SAM" evidence="3">
    <location>
        <begin position="195"/>
        <end position="259"/>
    </location>
</feature>
<feature type="compositionally biased region" description="Acidic residues" evidence="1">
    <location>
        <begin position="23"/>
        <end position="36"/>
    </location>
</feature>
<evidence type="ECO:0000259" key="2">
    <source>
        <dbReference type="PROSITE" id="PS50003"/>
    </source>
</evidence>
<dbReference type="CDD" id="cd09535">
    <property type="entry name" value="SAM_BOI-like_fungal"/>
    <property type="match status" value="1"/>
</dbReference>
<dbReference type="SMART" id="SM00454">
    <property type="entry name" value="SAM"/>
    <property type="match status" value="1"/>
</dbReference>
<dbReference type="InterPro" id="IPR001660">
    <property type="entry name" value="SAM"/>
</dbReference>
<dbReference type="VEuPathDB" id="FungiDB:ATEG_03733"/>
<dbReference type="Gene3D" id="2.30.29.30">
    <property type="entry name" value="Pleckstrin-homology domain (PH domain)/Phosphotyrosine-binding domain (PTB)"/>
    <property type="match status" value="1"/>
</dbReference>
<dbReference type="SUPFAM" id="SSF47769">
    <property type="entry name" value="SAM/Pointed domain"/>
    <property type="match status" value="1"/>
</dbReference>
<dbReference type="PROSITE" id="PS50105">
    <property type="entry name" value="SAM_DOMAIN"/>
    <property type="match status" value="1"/>
</dbReference>
<dbReference type="OrthoDB" id="422827at2759"/>
<organism evidence="4 5">
    <name type="scientific">Aspergillus terreus (strain NIH 2624 / FGSC A1156)</name>
    <dbReference type="NCBI Taxonomy" id="341663"/>
    <lineage>
        <taxon>Eukaryota</taxon>
        <taxon>Fungi</taxon>
        <taxon>Dikarya</taxon>
        <taxon>Ascomycota</taxon>
        <taxon>Pezizomycotina</taxon>
        <taxon>Eurotiomycetes</taxon>
        <taxon>Eurotiomycetidae</taxon>
        <taxon>Eurotiales</taxon>
        <taxon>Aspergillaceae</taxon>
        <taxon>Aspergillus</taxon>
        <taxon>Aspergillus subgen. Circumdati</taxon>
    </lineage>
</organism>
<name>Q0CRF1_ASPTN</name>
<dbReference type="Pfam" id="PF00169">
    <property type="entry name" value="PH"/>
    <property type="match status" value="1"/>
</dbReference>
<reference evidence="5" key="1">
    <citation type="submission" date="2005-09" db="EMBL/GenBank/DDBJ databases">
        <title>Annotation of the Aspergillus terreus NIH2624 genome.</title>
        <authorList>
            <person name="Birren B.W."/>
            <person name="Lander E.S."/>
            <person name="Galagan J.E."/>
            <person name="Nusbaum C."/>
            <person name="Devon K."/>
            <person name="Henn M."/>
            <person name="Ma L.-J."/>
            <person name="Jaffe D.B."/>
            <person name="Butler J."/>
            <person name="Alvarez P."/>
            <person name="Gnerre S."/>
            <person name="Grabherr M."/>
            <person name="Kleber M."/>
            <person name="Mauceli E.W."/>
            <person name="Brockman W."/>
            <person name="Rounsley S."/>
            <person name="Young S.K."/>
            <person name="LaButti K."/>
            <person name="Pushparaj V."/>
            <person name="DeCaprio D."/>
            <person name="Crawford M."/>
            <person name="Koehrsen M."/>
            <person name="Engels R."/>
            <person name="Montgomery P."/>
            <person name="Pearson M."/>
            <person name="Howarth C."/>
            <person name="Larson L."/>
            <person name="Luoma S."/>
            <person name="White J."/>
            <person name="Alvarado L."/>
            <person name="Kodira C.D."/>
            <person name="Zeng Q."/>
            <person name="Oleary S."/>
            <person name="Yandava C."/>
            <person name="Denning D.W."/>
            <person name="Nierman W.C."/>
            <person name="Milne T."/>
            <person name="Madden K."/>
        </authorList>
    </citation>
    <scope>NUCLEOTIDE SEQUENCE [LARGE SCALE GENOMIC DNA]</scope>
    <source>
        <strain evidence="5">NIH 2624 / FGSC A1156</strain>
    </source>
</reference>
<dbReference type="SUPFAM" id="SSF50729">
    <property type="entry name" value="PH domain-like"/>
    <property type="match status" value="1"/>
</dbReference>
<feature type="region of interest" description="Disordered" evidence="1">
    <location>
        <begin position="595"/>
        <end position="632"/>
    </location>
</feature>
<feature type="region of interest" description="Disordered" evidence="1">
    <location>
        <begin position="130"/>
        <end position="167"/>
    </location>
</feature>
<dbReference type="InterPro" id="IPR011993">
    <property type="entry name" value="PH-like_dom_sf"/>
</dbReference>
<evidence type="ECO:0000313" key="4">
    <source>
        <dbReference type="EMBL" id="EAU35535.1"/>
    </source>
</evidence>
<dbReference type="Gene3D" id="1.10.150.50">
    <property type="entry name" value="Transcription Factor, Ets-1"/>
    <property type="match status" value="1"/>
</dbReference>
<dbReference type="Proteomes" id="UP000007963">
    <property type="component" value="Unassembled WGS sequence"/>
</dbReference>
<evidence type="ECO:0000259" key="3">
    <source>
        <dbReference type="PROSITE" id="PS50105"/>
    </source>
</evidence>
<dbReference type="SMART" id="SM00233">
    <property type="entry name" value="PH"/>
    <property type="match status" value="1"/>
</dbReference>
<gene>
    <name evidence="4" type="ORF">ATEG_03733</name>
</gene>
<dbReference type="eggNOG" id="ENOG502SEFA">
    <property type="taxonomic scope" value="Eukaryota"/>
</dbReference>
<dbReference type="Pfam" id="PF07647">
    <property type="entry name" value="SAM_2"/>
    <property type="match status" value="1"/>
</dbReference>
<feature type="compositionally biased region" description="Basic and acidic residues" evidence="1">
    <location>
        <begin position="64"/>
        <end position="77"/>
    </location>
</feature>
<feature type="compositionally biased region" description="Polar residues" evidence="1">
    <location>
        <begin position="419"/>
        <end position="428"/>
    </location>
</feature>
<evidence type="ECO:0008006" key="6">
    <source>
        <dbReference type="Google" id="ProtNLM"/>
    </source>
</evidence>
<dbReference type="OMA" id="PPDMNYR"/>
<dbReference type="PROSITE" id="PS50003">
    <property type="entry name" value="PH_DOMAIN"/>
    <property type="match status" value="1"/>
</dbReference>
<proteinExistence type="predicted"/>
<dbReference type="AlphaFoldDB" id="Q0CRF1"/>
<dbReference type="GeneID" id="4318661"/>
<accession>Q0CRF1</accession>
<evidence type="ECO:0000256" key="1">
    <source>
        <dbReference type="SAM" id="MobiDB-lite"/>
    </source>
</evidence>
<dbReference type="EMBL" id="CH476598">
    <property type="protein sequence ID" value="EAU35535.1"/>
    <property type="molecule type" value="Genomic_DNA"/>
</dbReference>
<dbReference type="InterPro" id="IPR001849">
    <property type="entry name" value="PH_domain"/>
</dbReference>
<dbReference type="RefSeq" id="XP_001212911.1">
    <property type="nucleotide sequence ID" value="XM_001212911.1"/>
</dbReference>
<feature type="compositionally biased region" description="Low complexity" evidence="1">
    <location>
        <begin position="433"/>
        <end position="444"/>
    </location>
</feature>
<dbReference type="InterPro" id="IPR013761">
    <property type="entry name" value="SAM/pointed_sf"/>
</dbReference>
<protein>
    <recommendedName>
        <fullName evidence="6">SAM and PH domain protein</fullName>
    </recommendedName>
</protein>